<gene>
    <name evidence="3" type="ORF">FYJ73_14320</name>
</gene>
<proteinExistence type="predicted"/>
<name>A0A7K0KIS1_9BACT</name>
<reference evidence="3 4" key="1">
    <citation type="submission" date="2019-08" db="EMBL/GenBank/DDBJ databases">
        <title>In-depth cultivation of the pig gut microbiome towards novel bacterial diversity and tailored functional studies.</title>
        <authorList>
            <person name="Wylensek D."/>
            <person name="Hitch T.C.A."/>
            <person name="Clavel T."/>
        </authorList>
    </citation>
    <scope>NUCLEOTIDE SEQUENCE [LARGE SCALE GENOMIC DNA]</scope>
    <source>
        <strain evidence="3 4">LKV-178-WT-2A</strain>
    </source>
</reference>
<evidence type="ECO:0000313" key="4">
    <source>
        <dbReference type="Proteomes" id="UP000438914"/>
    </source>
</evidence>
<dbReference type="Pfam" id="PF08522">
    <property type="entry name" value="BT_3987-like_N"/>
    <property type="match status" value="1"/>
</dbReference>
<dbReference type="InterPro" id="IPR040580">
    <property type="entry name" value="DUF5627"/>
</dbReference>
<comment type="caution">
    <text evidence="3">The sequence shown here is derived from an EMBL/GenBank/DDBJ whole genome shotgun (WGS) entry which is preliminary data.</text>
</comment>
<dbReference type="Gene3D" id="2.60.40.1740">
    <property type="entry name" value="hypothetical protein (bacova_03559)"/>
    <property type="match status" value="1"/>
</dbReference>
<protein>
    <submittedName>
        <fullName evidence="3">DUF1735 domain-containing protein</fullName>
    </submittedName>
</protein>
<evidence type="ECO:0000259" key="1">
    <source>
        <dbReference type="Pfam" id="PF08522"/>
    </source>
</evidence>
<feature type="domain" description="DUF5627" evidence="2">
    <location>
        <begin position="186"/>
        <end position="309"/>
    </location>
</feature>
<keyword evidence="4" id="KW-1185">Reference proteome</keyword>
<dbReference type="Pfam" id="PF18620">
    <property type="entry name" value="DUF5627"/>
    <property type="match status" value="1"/>
</dbReference>
<sequence>MLATLALPLTLALGFASCENGDKEFDDYDYQTVYFAQQNPIRTITLGEDDVFPNDLDNQHECQLQVVFGGVWKNNKNRHVKIAVDNSLVDNLSFDGINGAAFANTGKPVMAMPQNYYELESTDVTIPAGDVRGKVNVHLTDAFFADPKSAEVTYVLPVRIVSAEDSILKGQDYTLYAITYKNPYAGSWIVTNDGSVVTLSTLSMSQVAYPHSEVVKVDGKEKTLDGTVVMTVGNDGAVTFSTTSQDCTVTGSGKWTSLGAKKDTSKKWGDKDRDLFEVKYTITYKYTDGGQTKTLVKDYDEKLVMQTRGNKMQTFSTK</sequence>
<dbReference type="Proteomes" id="UP000438914">
    <property type="component" value="Unassembled WGS sequence"/>
</dbReference>
<dbReference type="AlphaFoldDB" id="A0A7K0KIS1"/>
<organism evidence="3 4">
    <name type="scientific">Hallella mizrahii</name>
    <dbReference type="NCBI Taxonomy" id="2606637"/>
    <lineage>
        <taxon>Bacteria</taxon>
        <taxon>Pseudomonadati</taxon>
        <taxon>Bacteroidota</taxon>
        <taxon>Bacteroidia</taxon>
        <taxon>Bacteroidales</taxon>
        <taxon>Prevotellaceae</taxon>
        <taxon>Hallella</taxon>
    </lineage>
</organism>
<dbReference type="EMBL" id="VUNG01000055">
    <property type="protein sequence ID" value="MST85826.1"/>
    <property type="molecule type" value="Genomic_DNA"/>
</dbReference>
<accession>A0A7K0KIS1</accession>
<evidence type="ECO:0000259" key="2">
    <source>
        <dbReference type="Pfam" id="PF18620"/>
    </source>
</evidence>
<evidence type="ECO:0000313" key="3">
    <source>
        <dbReference type="EMBL" id="MST85826.1"/>
    </source>
</evidence>
<dbReference type="InterPro" id="IPR013728">
    <property type="entry name" value="BT_3987-like_N"/>
</dbReference>
<feature type="domain" description="BT-3987-like N-terminal" evidence="1">
    <location>
        <begin position="30"/>
        <end position="166"/>
    </location>
</feature>